<protein>
    <submittedName>
        <fullName evidence="1">Non-structural maintenance of chromosome element 5</fullName>
    </submittedName>
</protein>
<evidence type="ECO:0000313" key="1">
    <source>
        <dbReference type="EMBL" id="KTB07085.1"/>
    </source>
</evidence>
<comment type="caution">
    <text evidence="1">The sequence shown here is derived from an EMBL/GenBank/DDBJ whole genome shotgun (WGS) entry which is preliminary data.</text>
</comment>
<dbReference type="InterPro" id="IPR014803">
    <property type="entry name" value="DNA_repair_Nse5/Nse6"/>
</dbReference>
<sequence length="554" mass="64783">MSGVSVSVEHVVGNQISKGLPHYFVELGDKDITSFETQNSLYRAEDYDHLLFCLEERWQDGDSAFDPLFVPSFDIIIVLFTLITVSDHYKATVLTRNEPYNVNRVSYSKRAIKILRKYLRILQQFDTTRYGTYKLELLRCQMFLAIETVNPHFKYLQNCRSVKNSTNENVYYKPDAMPENIIRRGIVNPYRSFISCVETKNPIFGNIPVNFKLSQRGGLSNAVLWTLANSIQEDDLLFHDAYEIWIPLFDIFISILEIRQAYFLENEIVKKISKELRIQKLMESPICQFLSFVDSINFNPLFCEYVFVNCDYTLINRDAALTIQPVYKGETQPTEVYYQRVKYTKQFKAKVSMRIRRRFISLCFNILGSVPTGLHLPKPRIHKKRLLVEMSRTLSTFQNIVEFEEFFTFDYEEFMFHLIERTLYELFKQDRRTIVTERPSLISGKDDLKTFFNEILALFKAGAFTPDVRINGLPPHEIIDNAGHVKNEKLRLQKIDVCICTILRNVLQGQAKPLLVDCKKLLIKVSKRINIANEKRLEIDTAFPQLKPFIDSFI</sequence>
<gene>
    <name evidence="1" type="ORF">AO440_001778</name>
</gene>
<accession>A0A0W0D797</accession>
<dbReference type="GO" id="GO:0030915">
    <property type="term" value="C:Smc5-Smc6 complex"/>
    <property type="evidence" value="ECO:0007669"/>
    <property type="project" value="EnsemblFungi"/>
</dbReference>
<dbReference type="VEuPathDB" id="FungiDB:GVI51_G06941"/>
<dbReference type="GO" id="GO:0019789">
    <property type="term" value="F:SUMO transferase activity"/>
    <property type="evidence" value="ECO:0007669"/>
    <property type="project" value="EnsemblFungi"/>
</dbReference>
<evidence type="ECO:0000313" key="2">
    <source>
        <dbReference type="Proteomes" id="UP000054886"/>
    </source>
</evidence>
<dbReference type="EMBL" id="LLZZ01000108">
    <property type="protein sequence ID" value="KTB07085.1"/>
    <property type="molecule type" value="Genomic_DNA"/>
</dbReference>
<reference evidence="1 2" key="1">
    <citation type="submission" date="2015-10" db="EMBL/GenBank/DDBJ databases">
        <title>Draft genomes sequences of Candida glabrata isolates 1A, 1B, 2A, 2B, 3A and 3B.</title>
        <authorList>
            <person name="Haavelsrud O.E."/>
            <person name="Gaustad P."/>
        </authorList>
    </citation>
    <scope>NUCLEOTIDE SEQUENCE [LARGE SCALE GENOMIC DNA]</scope>
    <source>
        <strain evidence="1">910700640</strain>
    </source>
</reference>
<proteinExistence type="predicted"/>
<dbReference type="VEuPathDB" id="FungiDB:CAGL0G07128g"/>
<dbReference type="AlphaFoldDB" id="A0A0W0D797"/>
<dbReference type="GO" id="GO:0042030">
    <property type="term" value="F:ATPase inhibitor activity"/>
    <property type="evidence" value="ECO:0007669"/>
    <property type="project" value="EnsemblFungi"/>
</dbReference>
<dbReference type="VEuPathDB" id="FungiDB:B1J91_G07128g"/>
<dbReference type="Proteomes" id="UP000054886">
    <property type="component" value="Unassembled WGS sequence"/>
</dbReference>
<dbReference type="VEuPathDB" id="FungiDB:GWK60_G06853"/>
<organism evidence="1 2">
    <name type="scientific">Candida glabrata</name>
    <name type="common">Yeast</name>
    <name type="synonym">Torulopsis glabrata</name>
    <dbReference type="NCBI Taxonomy" id="5478"/>
    <lineage>
        <taxon>Eukaryota</taxon>
        <taxon>Fungi</taxon>
        <taxon>Dikarya</taxon>
        <taxon>Ascomycota</taxon>
        <taxon>Saccharomycotina</taxon>
        <taxon>Saccharomycetes</taxon>
        <taxon>Saccharomycetales</taxon>
        <taxon>Saccharomycetaceae</taxon>
        <taxon>Nakaseomyces</taxon>
    </lineage>
</organism>
<dbReference type="Pfam" id="PF08691">
    <property type="entry name" value="Nse5"/>
    <property type="match status" value="1"/>
</dbReference>
<name>A0A0W0D797_CANGB</name>
<dbReference type="GO" id="GO:0006281">
    <property type="term" value="P:DNA repair"/>
    <property type="evidence" value="ECO:0007669"/>
    <property type="project" value="EnsemblFungi"/>
</dbReference>